<dbReference type="Proteomes" id="UP000824533">
    <property type="component" value="Linkage Group LG06"/>
</dbReference>
<keyword evidence="2" id="KW-1185">Reference proteome</keyword>
<evidence type="ECO:0000313" key="2">
    <source>
        <dbReference type="Proteomes" id="UP000824533"/>
    </source>
</evidence>
<comment type="caution">
    <text evidence="1">The sequence shown here is derived from an EMBL/GenBank/DDBJ whole genome shotgun (WGS) entry which is preliminary data.</text>
</comment>
<proteinExistence type="predicted"/>
<evidence type="ECO:0000313" key="1">
    <source>
        <dbReference type="EMBL" id="KAJ0180382.1"/>
    </source>
</evidence>
<name>A0ACC1DAF2_9NEOP</name>
<protein>
    <submittedName>
        <fullName evidence="1">Uncharacterized protein</fullName>
    </submittedName>
</protein>
<reference evidence="1 2" key="1">
    <citation type="journal article" date="2021" name="Front. Genet.">
        <title>Chromosome-Level Genome Assembly Reveals Significant Gene Expansion in the Toll and IMD Signaling Pathways of Dendrolimus kikuchii.</title>
        <authorList>
            <person name="Zhou J."/>
            <person name="Wu P."/>
            <person name="Xiong Z."/>
            <person name="Liu N."/>
            <person name="Zhao N."/>
            <person name="Ji M."/>
            <person name="Qiu Y."/>
            <person name="Yang B."/>
        </authorList>
    </citation>
    <scope>NUCLEOTIDE SEQUENCE [LARGE SCALE GENOMIC DNA]</scope>
    <source>
        <strain evidence="1">Ann1</strain>
    </source>
</reference>
<accession>A0ACC1DAF2</accession>
<dbReference type="EMBL" id="CM034392">
    <property type="protein sequence ID" value="KAJ0180382.1"/>
    <property type="molecule type" value="Genomic_DNA"/>
</dbReference>
<sequence>MKKIRGLTRSKKKKTPFEQALEFQGTPLTTSKSIGILGINITNDVQFRGHLEGKAKLASKKLGVLNRSKQYFTSRQRLVLYKAQVRPHMEYCSHLWAGAPAYQLNPLDSIQRRALRVVDDPILTDGLDTLGLRRDFASLCVFYRLYNGECSEELFRMVPSSSFYHRTARHRLGVHPHFLEPLRSCTQRFCRTFLSRTVGIWNELPAEVFPQRYDMEFFKKGVIKFLRGRQRVGDISDVANVHRRR</sequence>
<gene>
    <name evidence="1" type="ORF">K1T71_003786</name>
</gene>
<organism evidence="1 2">
    <name type="scientific">Dendrolimus kikuchii</name>
    <dbReference type="NCBI Taxonomy" id="765133"/>
    <lineage>
        <taxon>Eukaryota</taxon>
        <taxon>Metazoa</taxon>
        <taxon>Ecdysozoa</taxon>
        <taxon>Arthropoda</taxon>
        <taxon>Hexapoda</taxon>
        <taxon>Insecta</taxon>
        <taxon>Pterygota</taxon>
        <taxon>Neoptera</taxon>
        <taxon>Endopterygota</taxon>
        <taxon>Lepidoptera</taxon>
        <taxon>Glossata</taxon>
        <taxon>Ditrysia</taxon>
        <taxon>Bombycoidea</taxon>
        <taxon>Lasiocampidae</taxon>
        <taxon>Dendrolimus</taxon>
    </lineage>
</organism>